<feature type="transmembrane region" description="Helical" evidence="1">
    <location>
        <begin position="41"/>
        <end position="61"/>
    </location>
</feature>
<reference evidence="2 3" key="1">
    <citation type="submission" date="2018-05" db="EMBL/GenBank/DDBJ databases">
        <title>Evolution of GPA BGCs.</title>
        <authorList>
            <person name="Waglechner N."/>
            <person name="Wright G.D."/>
        </authorList>
    </citation>
    <scope>NUCLEOTIDE SEQUENCE [LARGE SCALE GENOMIC DNA]</scope>
    <source>
        <strain evidence="2 3">A82846</strain>
    </source>
</reference>
<protein>
    <submittedName>
        <fullName evidence="2">Uncharacterized protein</fullName>
    </submittedName>
</protein>
<feature type="transmembrane region" description="Helical" evidence="1">
    <location>
        <begin position="110"/>
        <end position="130"/>
    </location>
</feature>
<dbReference type="Proteomes" id="UP000287547">
    <property type="component" value="Unassembled WGS sequence"/>
</dbReference>
<keyword evidence="1" id="KW-0812">Transmembrane</keyword>
<dbReference type="OrthoDB" id="3626682at2"/>
<sequence>MAEFSKGHMATLMATTFIGGGFGIGWWFYGVTSAPDAAMIVLRVVGIAVLVGLVVWAMSLRRHGGRLPDPSGDAKNPFGKQYGIAVLLMVVAIFAGSRVLTAVLDKPEASATWILFCVGVHFIPFTKIFGSTRFRTMALLLCAVAVLAAALGLSGLAWAWPVVTGFGGAIVMWGTVIASLRNGHAEITRQVNGSPL</sequence>
<evidence type="ECO:0000256" key="1">
    <source>
        <dbReference type="SAM" id="Phobius"/>
    </source>
</evidence>
<proteinExistence type="predicted"/>
<feature type="transmembrane region" description="Helical" evidence="1">
    <location>
        <begin position="82"/>
        <end position="104"/>
    </location>
</feature>
<dbReference type="EMBL" id="QHKI01000008">
    <property type="protein sequence ID" value="RSM86582.1"/>
    <property type="molecule type" value="Genomic_DNA"/>
</dbReference>
<accession>A0A428ZEQ6</accession>
<evidence type="ECO:0000313" key="2">
    <source>
        <dbReference type="EMBL" id="RSM86582.1"/>
    </source>
</evidence>
<evidence type="ECO:0000313" key="3">
    <source>
        <dbReference type="Proteomes" id="UP000287547"/>
    </source>
</evidence>
<dbReference type="RefSeq" id="WP_051795377.1">
    <property type="nucleotide sequence ID" value="NZ_QHKI01000008.1"/>
</dbReference>
<dbReference type="AlphaFoldDB" id="A0A428ZEQ6"/>
<name>A0A428ZEQ6_KIBAR</name>
<organism evidence="2 3">
    <name type="scientific">Kibdelosporangium aridum</name>
    <dbReference type="NCBI Taxonomy" id="2030"/>
    <lineage>
        <taxon>Bacteria</taxon>
        <taxon>Bacillati</taxon>
        <taxon>Actinomycetota</taxon>
        <taxon>Actinomycetes</taxon>
        <taxon>Pseudonocardiales</taxon>
        <taxon>Pseudonocardiaceae</taxon>
        <taxon>Kibdelosporangium</taxon>
    </lineage>
</organism>
<gene>
    <name evidence="2" type="ORF">DMH04_13100</name>
</gene>
<feature type="transmembrane region" description="Helical" evidence="1">
    <location>
        <begin position="137"/>
        <end position="156"/>
    </location>
</feature>
<keyword evidence="1" id="KW-1133">Transmembrane helix</keyword>
<feature type="transmembrane region" description="Helical" evidence="1">
    <location>
        <begin position="12"/>
        <end position="29"/>
    </location>
</feature>
<comment type="caution">
    <text evidence="2">The sequence shown here is derived from an EMBL/GenBank/DDBJ whole genome shotgun (WGS) entry which is preliminary data.</text>
</comment>
<keyword evidence="1" id="KW-0472">Membrane</keyword>